<comment type="similarity">
    <text evidence="2 8">Belongs to the cytochrome P450 family.</text>
</comment>
<dbReference type="GO" id="GO:0005506">
    <property type="term" value="F:iron ion binding"/>
    <property type="evidence" value="ECO:0007669"/>
    <property type="project" value="InterPro"/>
</dbReference>
<comment type="caution">
    <text evidence="10">The sequence shown here is derived from an EMBL/GenBank/DDBJ whole genome shotgun (WGS) entry which is preliminary data.</text>
</comment>
<dbReference type="PANTHER" id="PTHR24305:SF235">
    <property type="entry name" value="CYTOCHROME P450 MONOOXYGENASE APDB-RELATED"/>
    <property type="match status" value="1"/>
</dbReference>
<dbReference type="Gene3D" id="1.10.630.10">
    <property type="entry name" value="Cytochrome P450"/>
    <property type="match status" value="1"/>
</dbReference>
<dbReference type="PANTHER" id="PTHR24305">
    <property type="entry name" value="CYTOCHROME P450"/>
    <property type="match status" value="1"/>
</dbReference>
<evidence type="ECO:0000256" key="5">
    <source>
        <dbReference type="ARBA" id="ARBA00023004"/>
    </source>
</evidence>
<dbReference type="InterPro" id="IPR002401">
    <property type="entry name" value="Cyt_P450_E_grp-I"/>
</dbReference>
<feature type="binding site" description="axial binding residue" evidence="7">
    <location>
        <position position="422"/>
    </location>
    <ligand>
        <name>heme</name>
        <dbReference type="ChEBI" id="CHEBI:30413"/>
    </ligand>
    <ligandPart>
        <name>Fe</name>
        <dbReference type="ChEBI" id="CHEBI:18248"/>
    </ligandPart>
</feature>
<evidence type="ECO:0000256" key="2">
    <source>
        <dbReference type="ARBA" id="ARBA00010617"/>
    </source>
</evidence>
<protein>
    <submittedName>
        <fullName evidence="9">Probable sterigmatocystin biosynthesis P450 monooxygenase stcF</fullName>
    </submittedName>
</protein>
<reference evidence="10" key="1">
    <citation type="journal article" date="2015" name="Genome Announc.">
        <title>Draft Genome Sequence of the Pathogenic Filamentous Fungus Aspergillus udagawae Strain IFM 46973T.</title>
        <authorList>
            <person name="Kusuya Y."/>
            <person name="Takahashi-Nakaguchi A."/>
            <person name="Takahashi H."/>
            <person name="Yaguchi T."/>
        </authorList>
    </citation>
    <scope>NUCLEOTIDE SEQUENCE</scope>
    <source>
        <strain evidence="10">IFM 46973</strain>
    </source>
</reference>
<evidence type="ECO:0000313" key="11">
    <source>
        <dbReference type="Proteomes" id="UP000036893"/>
    </source>
</evidence>
<comment type="cofactor">
    <cofactor evidence="1 7">
        <name>heme</name>
        <dbReference type="ChEBI" id="CHEBI:30413"/>
    </cofactor>
</comment>
<dbReference type="InterPro" id="IPR036396">
    <property type="entry name" value="Cyt_P450_sf"/>
</dbReference>
<keyword evidence="4 8" id="KW-0560">Oxidoreductase</keyword>
<keyword evidence="7 8" id="KW-0349">Heme</keyword>
<evidence type="ECO:0000256" key="6">
    <source>
        <dbReference type="ARBA" id="ARBA00023033"/>
    </source>
</evidence>
<accession>A0A8H3SH98</accession>
<dbReference type="Proteomes" id="UP000036893">
    <property type="component" value="Unassembled WGS sequence"/>
</dbReference>
<reference evidence="9 12" key="2">
    <citation type="submission" date="2020-01" db="EMBL/GenBank/DDBJ databases">
        <title>Draft genome sequence of Aspergillus udagawae IFM 53868.</title>
        <authorList>
            <person name="Takahashi H."/>
            <person name="Yaguchi T."/>
        </authorList>
    </citation>
    <scope>NUCLEOTIDE SEQUENCE [LARGE SCALE GENOMIC DNA]</scope>
    <source>
        <strain evidence="9 12">IFM 53868</strain>
    </source>
</reference>
<dbReference type="EMBL" id="BLKG01000091">
    <property type="protein sequence ID" value="GFF93539.1"/>
    <property type="molecule type" value="Genomic_DNA"/>
</dbReference>
<evidence type="ECO:0000256" key="7">
    <source>
        <dbReference type="PIRSR" id="PIRSR602401-1"/>
    </source>
</evidence>
<keyword evidence="3 7" id="KW-0479">Metal-binding</keyword>
<dbReference type="EMBL" id="BBXM02000002">
    <property type="protein sequence ID" value="GIC87361.1"/>
    <property type="molecule type" value="Genomic_DNA"/>
</dbReference>
<dbReference type="SUPFAM" id="SSF48264">
    <property type="entry name" value="Cytochrome P450"/>
    <property type="match status" value="1"/>
</dbReference>
<keyword evidence="12" id="KW-1185">Reference proteome</keyword>
<organism evidence="10 11">
    <name type="scientific">Aspergillus udagawae</name>
    <dbReference type="NCBI Taxonomy" id="91492"/>
    <lineage>
        <taxon>Eukaryota</taxon>
        <taxon>Fungi</taxon>
        <taxon>Dikarya</taxon>
        <taxon>Ascomycota</taxon>
        <taxon>Pezizomycotina</taxon>
        <taxon>Eurotiomycetes</taxon>
        <taxon>Eurotiomycetidae</taxon>
        <taxon>Eurotiales</taxon>
        <taxon>Aspergillaceae</taxon>
        <taxon>Aspergillus</taxon>
        <taxon>Aspergillus subgen. Fumigati</taxon>
    </lineage>
</organism>
<dbReference type="GO" id="GO:0016705">
    <property type="term" value="F:oxidoreductase activity, acting on paired donors, with incorporation or reduction of molecular oxygen"/>
    <property type="evidence" value="ECO:0007669"/>
    <property type="project" value="InterPro"/>
</dbReference>
<evidence type="ECO:0000256" key="4">
    <source>
        <dbReference type="ARBA" id="ARBA00023002"/>
    </source>
</evidence>
<evidence type="ECO:0000313" key="12">
    <source>
        <dbReference type="Proteomes" id="UP000465266"/>
    </source>
</evidence>
<dbReference type="GeneID" id="66991221"/>
<dbReference type="GO" id="GO:0020037">
    <property type="term" value="F:heme binding"/>
    <property type="evidence" value="ECO:0007669"/>
    <property type="project" value="InterPro"/>
</dbReference>
<keyword evidence="5 7" id="KW-0408">Iron</keyword>
<name>A0A8H3SH98_9EURO</name>
<gene>
    <name evidence="10" type="ORF">Aud_003745</name>
    <name evidence="9" type="ORF">IFM53868_07223</name>
</gene>
<dbReference type="Pfam" id="PF00067">
    <property type="entry name" value="p450"/>
    <property type="match status" value="1"/>
</dbReference>
<proteinExistence type="inferred from homology"/>
<evidence type="ECO:0000256" key="1">
    <source>
        <dbReference type="ARBA" id="ARBA00001971"/>
    </source>
</evidence>
<sequence length="482" mass="54199">MEAVIVASVLCVAYAVYYVYFDALAKIPGPRLAKLCPSWLIRVLWSNKLNQSIQEQHQKHGDVVRLGPSELSFCSISAHDTIYSANCASFITYGAFESAVEGLCPPGVSFVSYHSPAEQKELRKVLHPAIRLAVTGGLEAHHERRFNELVARLNIKPGTPICVNLTGLLEQLEWDLIGDVGLGYPVPESMKDNWIGQKTHQNLIGVGWALGSFLLSRRGLKMLIDKFGFLWIPKFLDPAHLSSVALKQRAEGTNTFVSQAIPYKNDKYPRLVEQMSSNVTGLIYASFETSESSTRAILCALMRDPVRYRTLQQEIRSTFSASKPITDSQLLGLPYLTACIDEGLRLWPGLNGQFTSRVSTGAVVDGVYVPPGCLVSVDLYTLQRHPRYWHEPDTFKPERWLDPKNPDEKRAFRPFSIGPRSCPGRQIALQKLRLTIAKFMFLFDMQFVNPHFEWDRDVPSGLLWSSVEVMVRMSLLEPPEEA</sequence>
<dbReference type="GO" id="GO:0044550">
    <property type="term" value="P:secondary metabolite biosynthetic process"/>
    <property type="evidence" value="ECO:0007669"/>
    <property type="project" value="UniProtKB-ARBA"/>
</dbReference>
<dbReference type="GO" id="GO:0004497">
    <property type="term" value="F:monooxygenase activity"/>
    <property type="evidence" value="ECO:0007669"/>
    <property type="project" value="UniProtKB-KW"/>
</dbReference>
<dbReference type="GO" id="GO:0044283">
    <property type="term" value="P:small molecule biosynthetic process"/>
    <property type="evidence" value="ECO:0007669"/>
    <property type="project" value="UniProtKB-ARBA"/>
</dbReference>
<dbReference type="RefSeq" id="XP_043144627.1">
    <property type="nucleotide sequence ID" value="XM_043288692.1"/>
</dbReference>
<dbReference type="InterPro" id="IPR050121">
    <property type="entry name" value="Cytochrome_P450_monoxygenase"/>
</dbReference>
<dbReference type="InterPro" id="IPR001128">
    <property type="entry name" value="Cyt_P450"/>
</dbReference>
<evidence type="ECO:0000256" key="8">
    <source>
        <dbReference type="RuleBase" id="RU000461"/>
    </source>
</evidence>
<evidence type="ECO:0000256" key="3">
    <source>
        <dbReference type="ARBA" id="ARBA00022723"/>
    </source>
</evidence>
<dbReference type="PROSITE" id="PS00086">
    <property type="entry name" value="CYTOCHROME_P450"/>
    <property type="match status" value="1"/>
</dbReference>
<dbReference type="Proteomes" id="UP000465266">
    <property type="component" value="Unassembled WGS sequence"/>
</dbReference>
<dbReference type="OrthoDB" id="1470350at2759"/>
<dbReference type="AlphaFoldDB" id="A0A8H3SH98"/>
<dbReference type="PRINTS" id="PR00463">
    <property type="entry name" value="EP450I"/>
</dbReference>
<evidence type="ECO:0000313" key="10">
    <source>
        <dbReference type="EMBL" id="GIC87361.1"/>
    </source>
</evidence>
<reference evidence="10" key="3">
    <citation type="submission" date="2021-01" db="EMBL/GenBank/DDBJ databases">
        <title>Pan-genome distribution and transcriptional activeness of fungal secondary metabolism genes in Aspergillus section Fumigati.</title>
        <authorList>
            <person name="Takahashi H."/>
            <person name="Umemura M."/>
            <person name="Ninomiya A."/>
            <person name="Kusuya Y."/>
            <person name="Urayama S."/>
            <person name="Shimizu M."/>
            <person name="Watanabe A."/>
            <person name="Kamei K."/>
            <person name="Yaguchi T."/>
            <person name="Hagiwara D."/>
        </authorList>
    </citation>
    <scope>NUCLEOTIDE SEQUENCE</scope>
    <source>
        <strain evidence="10">IFM 46973</strain>
    </source>
</reference>
<evidence type="ECO:0000313" key="9">
    <source>
        <dbReference type="EMBL" id="GFF93539.1"/>
    </source>
</evidence>
<dbReference type="InterPro" id="IPR017972">
    <property type="entry name" value="Cyt_P450_CS"/>
</dbReference>
<keyword evidence="6 8" id="KW-0503">Monooxygenase</keyword>